<evidence type="ECO:0000256" key="1">
    <source>
        <dbReference type="SAM" id="MobiDB-lite"/>
    </source>
</evidence>
<feature type="region of interest" description="Disordered" evidence="1">
    <location>
        <begin position="173"/>
        <end position="195"/>
    </location>
</feature>
<evidence type="ECO:0000313" key="3">
    <source>
        <dbReference type="Proteomes" id="UP000184076"/>
    </source>
</evidence>
<feature type="compositionally biased region" description="Basic and acidic residues" evidence="1">
    <location>
        <begin position="1"/>
        <end position="18"/>
    </location>
</feature>
<feature type="region of interest" description="Disordered" evidence="1">
    <location>
        <begin position="1"/>
        <end position="47"/>
    </location>
</feature>
<dbReference type="Proteomes" id="UP000184076">
    <property type="component" value="Unassembled WGS sequence"/>
</dbReference>
<name>A0A1M4WCK4_9BACT</name>
<organism evidence="2 3">
    <name type="scientific">Desulfacinum infernum DSM 9756</name>
    <dbReference type="NCBI Taxonomy" id="1121391"/>
    <lineage>
        <taxon>Bacteria</taxon>
        <taxon>Pseudomonadati</taxon>
        <taxon>Thermodesulfobacteriota</taxon>
        <taxon>Syntrophobacteria</taxon>
        <taxon>Syntrophobacterales</taxon>
        <taxon>Syntrophobacteraceae</taxon>
        <taxon>Desulfacinum</taxon>
    </lineage>
</organism>
<feature type="compositionally biased region" description="Basic and acidic residues" evidence="1">
    <location>
        <begin position="181"/>
        <end position="195"/>
    </location>
</feature>
<sequence length="195" mass="21521">MTPTDDPDRSGPSDRVEGKTAMGLELISLEHGSGHQSGGNLVSEPKDHRPDIMTELLLGKAPQVTTQENDLIERLAFYLKRLEQRAGSPEPSPEPQPARRMRAPRTKKKATYYLTKALIRKLDAAQQTLVDLTEGTGAPKISKSLIVELALKTMLKDLEVSGRSSRLLKLITGIPKKNARKHENAEKTKHGEGEQ</sequence>
<dbReference type="AlphaFoldDB" id="A0A1M4WCK4"/>
<feature type="region of interest" description="Disordered" evidence="1">
    <location>
        <begin position="84"/>
        <end position="107"/>
    </location>
</feature>
<gene>
    <name evidence="2" type="ORF">SAMN02745206_00836</name>
</gene>
<evidence type="ECO:0000313" key="2">
    <source>
        <dbReference type="EMBL" id="SHE78956.1"/>
    </source>
</evidence>
<dbReference type="EMBL" id="FQVB01000007">
    <property type="protein sequence ID" value="SHE78956.1"/>
    <property type="molecule type" value="Genomic_DNA"/>
</dbReference>
<reference evidence="3" key="1">
    <citation type="submission" date="2016-11" db="EMBL/GenBank/DDBJ databases">
        <authorList>
            <person name="Varghese N."/>
            <person name="Submissions S."/>
        </authorList>
    </citation>
    <scope>NUCLEOTIDE SEQUENCE [LARGE SCALE GENOMIC DNA]</scope>
    <source>
        <strain evidence="3">DSM 9756</strain>
    </source>
</reference>
<dbReference type="STRING" id="1121391.SAMN02745206_00836"/>
<keyword evidence="3" id="KW-1185">Reference proteome</keyword>
<proteinExistence type="predicted"/>
<protein>
    <submittedName>
        <fullName evidence="2">Uncharacterized protein</fullName>
    </submittedName>
</protein>
<accession>A0A1M4WCK4</accession>